<evidence type="ECO:0000259" key="1">
    <source>
        <dbReference type="Pfam" id="PF01385"/>
    </source>
</evidence>
<comment type="caution">
    <text evidence="3">The sequence shown here is derived from an EMBL/GenBank/DDBJ whole genome shotgun (WGS) entry which is preliminary data.</text>
</comment>
<evidence type="ECO:0000313" key="4">
    <source>
        <dbReference type="Proteomes" id="UP000003273"/>
    </source>
</evidence>
<sequence length="283" mass="32637">MLSFKTELKLNNKQQSLMAQHGGCARFAWNWGVALTQEILDYNRNNPENKQKFPTAIDLHKRFVAEVKSVNEWLSESSKCAPQQALRDLRIAWDRCFKKIAKSPKFKKKGVKDGFYLEGSIKVESNRIKLPVIGWVKTYEQLPTGGIKSVRITRKADRWFIAFKIDDVEVHPTIKQREAIGVDLGIKSLAVCSDRTVFKNAKAYRKLKRKLAHVQRAVSRKAQGSNNRKKAVKVLARVHYRISCIRNDTIHKLTSNIMVSQEPQRHRVRGFKRLRNVEKSQTG</sequence>
<dbReference type="RefSeq" id="WP_002782825.1">
    <property type="nucleotide sequence ID" value="NZ_HE973238.1"/>
</dbReference>
<dbReference type="AlphaFoldDB" id="I4GRY3"/>
<reference evidence="3 4" key="1">
    <citation type="submission" date="2012-04" db="EMBL/GenBank/DDBJ databases">
        <authorList>
            <person name="Genoscope - CEA"/>
        </authorList>
    </citation>
    <scope>NUCLEOTIDE SEQUENCE [LARGE SCALE GENOMIC DNA]</scope>
    <source>
        <strain evidence="3 4">9806</strain>
    </source>
</reference>
<dbReference type="Pfam" id="PF01385">
    <property type="entry name" value="OrfB_IS605"/>
    <property type="match status" value="1"/>
</dbReference>
<dbReference type="EMBL" id="CAIL01000048">
    <property type="protein sequence ID" value="CCI12557.1"/>
    <property type="molecule type" value="Genomic_DNA"/>
</dbReference>
<feature type="domain" description="Probable transposase IS891/IS1136/IS1341" evidence="1">
    <location>
        <begin position="169"/>
        <end position="258"/>
    </location>
</feature>
<protein>
    <submittedName>
        <fullName evidence="3">Transposase</fullName>
    </submittedName>
</protein>
<gene>
    <name evidence="3" type="ORF">MICAE_1410022</name>
</gene>
<evidence type="ECO:0000259" key="2">
    <source>
        <dbReference type="Pfam" id="PF12323"/>
    </source>
</evidence>
<dbReference type="Pfam" id="PF12323">
    <property type="entry name" value="HTH_OrfB_IS605"/>
    <property type="match status" value="1"/>
</dbReference>
<dbReference type="InterPro" id="IPR021027">
    <property type="entry name" value="Transposase_put_HTH"/>
</dbReference>
<dbReference type="NCBIfam" id="NF040570">
    <property type="entry name" value="guided_TnpB"/>
    <property type="match status" value="1"/>
</dbReference>
<feature type="domain" description="Transposase putative helix-turn-helix" evidence="2">
    <location>
        <begin position="2"/>
        <end position="39"/>
    </location>
</feature>
<proteinExistence type="predicted"/>
<evidence type="ECO:0000313" key="3">
    <source>
        <dbReference type="EMBL" id="CCI12557.1"/>
    </source>
</evidence>
<dbReference type="InterPro" id="IPR001959">
    <property type="entry name" value="Transposase"/>
</dbReference>
<dbReference type="HOGENOM" id="CLU_032903_0_4_3"/>
<name>I4GRY3_MICAE</name>
<organism evidence="3 4">
    <name type="scientific">Microcystis aeruginosa PCC 9806</name>
    <dbReference type="NCBI Taxonomy" id="1160282"/>
    <lineage>
        <taxon>Bacteria</taxon>
        <taxon>Bacillati</taxon>
        <taxon>Cyanobacteriota</taxon>
        <taxon>Cyanophyceae</taxon>
        <taxon>Oscillatoriophycideae</taxon>
        <taxon>Chroococcales</taxon>
        <taxon>Microcystaceae</taxon>
        <taxon>Microcystis</taxon>
    </lineage>
</organism>
<accession>I4GRY3</accession>
<dbReference type="Proteomes" id="UP000003273">
    <property type="component" value="Unassembled WGS sequence"/>
</dbReference>